<dbReference type="EMBL" id="KP795682">
    <property type="protein sequence ID" value="AKN40168.1"/>
    <property type="molecule type" value="Genomic_DNA"/>
</dbReference>
<organism evidence="1">
    <name type="scientific">Vibrio tasmaniensis</name>
    <dbReference type="NCBI Taxonomy" id="212663"/>
    <lineage>
        <taxon>Bacteria</taxon>
        <taxon>Pseudomonadati</taxon>
        <taxon>Pseudomonadota</taxon>
        <taxon>Gammaproteobacteria</taxon>
        <taxon>Vibrionales</taxon>
        <taxon>Vibrionaceae</taxon>
        <taxon>Vibrio</taxon>
    </lineage>
</organism>
<dbReference type="AlphaFoldDB" id="A0A0H3ZUW5"/>
<accession>A0A0H3ZUW5</accession>
<name>A0A0H3ZUW5_9VIBR</name>
<reference evidence="1" key="1">
    <citation type="journal article" date="2015" name="MBio">
        <title>Eco-Evolutionary Dynamics of Episomes among Ecologically Cohesive Bacterial Populations.</title>
        <authorList>
            <person name="Xue H."/>
            <person name="Cordero O.X."/>
            <person name="Camas F.M."/>
            <person name="Trimble W."/>
            <person name="Meyer F."/>
            <person name="Guglielmini J."/>
            <person name="Rocha E.P."/>
            <person name="Polz M.F."/>
        </authorList>
    </citation>
    <scope>NUCLEOTIDE SEQUENCE</scope>
    <source>
        <strain evidence="1">1F_146</strain>
    </source>
</reference>
<evidence type="ECO:0000313" key="1">
    <source>
        <dbReference type="EMBL" id="AKN40168.1"/>
    </source>
</evidence>
<protein>
    <submittedName>
        <fullName evidence="1">Uncharacterized protein</fullName>
    </submittedName>
</protein>
<proteinExistence type="predicted"/>
<sequence>MIIRDDEALGCRLYGGVTLFIDFPLMNLINDRAYVRLWCTITKYLIMTKIESVHFLTRWVLST</sequence>